<dbReference type="Pfam" id="PF00403">
    <property type="entry name" value="HMA"/>
    <property type="match status" value="1"/>
</dbReference>
<comment type="caution">
    <text evidence="3">The sequence shown here is derived from an EMBL/GenBank/DDBJ whole genome shotgun (WGS) entry which is preliminary data.</text>
</comment>
<evidence type="ECO:0000313" key="3">
    <source>
        <dbReference type="EMBL" id="OOF36925.1"/>
    </source>
</evidence>
<dbReference type="AlphaFoldDB" id="A0A1V3IB40"/>
<evidence type="ECO:0000259" key="2">
    <source>
        <dbReference type="PROSITE" id="PS50846"/>
    </source>
</evidence>
<dbReference type="FunFam" id="3.30.70.100:FF:000001">
    <property type="entry name" value="ATPase copper transporting beta"/>
    <property type="match status" value="1"/>
</dbReference>
<dbReference type="CDD" id="cd00371">
    <property type="entry name" value="HMA"/>
    <property type="match status" value="1"/>
</dbReference>
<dbReference type="Gene3D" id="3.30.70.100">
    <property type="match status" value="1"/>
</dbReference>
<proteinExistence type="predicted"/>
<accession>A0A1V3IB40</accession>
<reference evidence="3 4" key="1">
    <citation type="submission" date="2016-10" db="EMBL/GenBank/DDBJ databases">
        <title>Rodentibacter gen. nov. and new species.</title>
        <authorList>
            <person name="Christensen H."/>
        </authorList>
    </citation>
    <scope>NUCLEOTIDE SEQUENCE [LARGE SCALE GENOMIC DNA]</scope>
    <source>
        <strain evidence="3 4">Ac69</strain>
    </source>
</reference>
<dbReference type="STRING" id="1908258.BKK48_03680"/>
<dbReference type="InterPro" id="IPR006121">
    <property type="entry name" value="HMA_dom"/>
</dbReference>
<keyword evidence="1" id="KW-0479">Metal-binding</keyword>
<protein>
    <recommendedName>
        <fullName evidence="2">HMA domain-containing protein</fullName>
    </recommendedName>
</protein>
<dbReference type="PANTHER" id="PTHR46594:SF4">
    <property type="entry name" value="P-TYPE CATION-TRANSPORTING ATPASE"/>
    <property type="match status" value="1"/>
</dbReference>
<evidence type="ECO:0000256" key="1">
    <source>
        <dbReference type="ARBA" id="ARBA00022723"/>
    </source>
</evidence>
<dbReference type="PROSITE" id="PS50846">
    <property type="entry name" value="HMA_2"/>
    <property type="match status" value="1"/>
</dbReference>
<feature type="domain" description="HMA" evidence="2">
    <location>
        <begin position="2"/>
        <end position="67"/>
    </location>
</feature>
<evidence type="ECO:0000313" key="4">
    <source>
        <dbReference type="Proteomes" id="UP000189437"/>
    </source>
</evidence>
<dbReference type="EMBL" id="MLHH01000008">
    <property type="protein sequence ID" value="OOF36925.1"/>
    <property type="molecule type" value="Genomic_DNA"/>
</dbReference>
<organism evidence="3 4">
    <name type="scientific">Rodentibacter heidelbergensis</name>
    <dbReference type="NCBI Taxonomy" id="1908258"/>
    <lineage>
        <taxon>Bacteria</taxon>
        <taxon>Pseudomonadati</taxon>
        <taxon>Pseudomonadota</taxon>
        <taxon>Gammaproteobacteria</taxon>
        <taxon>Pasteurellales</taxon>
        <taxon>Pasteurellaceae</taxon>
        <taxon>Rodentibacter</taxon>
    </lineage>
</organism>
<dbReference type="InterPro" id="IPR017969">
    <property type="entry name" value="Heavy-metal-associated_CS"/>
</dbReference>
<gene>
    <name evidence="3" type="ORF">BKK48_03680</name>
</gene>
<sequence>MQNIRLTITGMHCGGCVKSVTRVLEELEGVEQVKVMLEGYADIQFDENNVSISQLIDAIEDAGFDATA</sequence>
<dbReference type="Proteomes" id="UP000189437">
    <property type="component" value="Unassembled WGS sequence"/>
</dbReference>
<keyword evidence="4" id="KW-1185">Reference proteome</keyword>
<dbReference type="PROSITE" id="PS01047">
    <property type="entry name" value="HMA_1"/>
    <property type="match status" value="1"/>
</dbReference>
<name>A0A1V3IB40_9PAST</name>
<dbReference type="OrthoDB" id="9814359at2"/>
<dbReference type="InterPro" id="IPR036163">
    <property type="entry name" value="HMA_dom_sf"/>
</dbReference>
<dbReference type="RefSeq" id="WP_077426825.1">
    <property type="nucleotide sequence ID" value="NZ_MLHH01000008.1"/>
</dbReference>
<dbReference type="GO" id="GO:0046872">
    <property type="term" value="F:metal ion binding"/>
    <property type="evidence" value="ECO:0007669"/>
    <property type="project" value="UniProtKB-KW"/>
</dbReference>
<dbReference type="SUPFAM" id="SSF55008">
    <property type="entry name" value="HMA, heavy metal-associated domain"/>
    <property type="match status" value="1"/>
</dbReference>
<dbReference type="PANTHER" id="PTHR46594">
    <property type="entry name" value="P-TYPE CATION-TRANSPORTING ATPASE"/>
    <property type="match status" value="1"/>
</dbReference>